<evidence type="ECO:0000256" key="1">
    <source>
        <dbReference type="SAM" id="SignalP"/>
    </source>
</evidence>
<comment type="caution">
    <text evidence="2">The sequence shown here is derived from an EMBL/GenBank/DDBJ whole genome shotgun (WGS) entry which is preliminary data.</text>
</comment>
<keyword evidence="3" id="KW-1185">Reference proteome</keyword>
<dbReference type="Proteomes" id="UP000556026">
    <property type="component" value="Unassembled WGS sequence"/>
</dbReference>
<organism evidence="2 3">
    <name type="scientific">Geomonas silvestris</name>
    <dbReference type="NCBI Taxonomy" id="2740184"/>
    <lineage>
        <taxon>Bacteria</taxon>
        <taxon>Pseudomonadati</taxon>
        <taxon>Thermodesulfobacteriota</taxon>
        <taxon>Desulfuromonadia</taxon>
        <taxon>Geobacterales</taxon>
        <taxon>Geobacteraceae</taxon>
        <taxon>Geomonas</taxon>
    </lineage>
</organism>
<dbReference type="AlphaFoldDB" id="A0A6V8MD09"/>
<dbReference type="RefSeq" id="WP_183352745.1">
    <property type="nucleotide sequence ID" value="NZ_BLXX01000001.1"/>
</dbReference>
<evidence type="ECO:0000313" key="2">
    <source>
        <dbReference type="EMBL" id="GFO57888.1"/>
    </source>
</evidence>
<name>A0A6V8MD09_9BACT</name>
<feature type="signal peptide" evidence="1">
    <location>
        <begin position="1"/>
        <end position="23"/>
    </location>
</feature>
<proteinExistence type="predicted"/>
<accession>A0A6V8MD09</accession>
<protein>
    <submittedName>
        <fullName evidence="2">Uncharacterized protein</fullName>
    </submittedName>
</protein>
<dbReference type="EMBL" id="BLXX01000001">
    <property type="protein sequence ID" value="GFO57888.1"/>
    <property type="molecule type" value="Genomic_DNA"/>
</dbReference>
<feature type="chain" id="PRO_5027861430" evidence="1">
    <location>
        <begin position="24"/>
        <end position="105"/>
    </location>
</feature>
<reference evidence="3" key="1">
    <citation type="submission" date="2020-06" db="EMBL/GenBank/DDBJ databases">
        <title>Draft genomic sequence of Geomonas sp. Red330.</title>
        <authorList>
            <person name="Itoh H."/>
            <person name="Zhenxing X."/>
            <person name="Ushijima N."/>
            <person name="Masuda Y."/>
            <person name="Shiratori Y."/>
            <person name="Senoo K."/>
        </authorList>
    </citation>
    <scope>NUCLEOTIDE SEQUENCE [LARGE SCALE GENOMIC DNA]</scope>
    <source>
        <strain evidence="3">Red330</strain>
    </source>
</reference>
<evidence type="ECO:0000313" key="3">
    <source>
        <dbReference type="Proteomes" id="UP000556026"/>
    </source>
</evidence>
<keyword evidence="1" id="KW-0732">Signal</keyword>
<sequence>MKRTARLLSVATALGIWALPVWAATGDPGQAAPQKDECLLVAMLDNVNCPNRVDSVDNRIERLQKEIAKGNQVYTPDELTYLKKELKLYQSMQEYLERNAPYGDY</sequence>
<gene>
    <name evidence="2" type="ORF">GMST_02130</name>
</gene>